<dbReference type="Gene3D" id="1.10.238.160">
    <property type="match status" value="1"/>
</dbReference>
<gene>
    <name evidence="1" type="ORF">CPT_Miami_167</name>
</gene>
<dbReference type="InterPro" id="IPR009061">
    <property type="entry name" value="DNA-bd_dom_put_sf"/>
</dbReference>
<dbReference type="SUPFAM" id="SSF46955">
    <property type="entry name" value="Putative DNA-binding domain"/>
    <property type="match status" value="1"/>
</dbReference>
<dbReference type="GO" id="GO:0003677">
    <property type="term" value="F:DNA binding"/>
    <property type="evidence" value="ECO:0007669"/>
    <property type="project" value="UniProtKB-KW"/>
</dbReference>
<evidence type="ECO:0000313" key="2">
    <source>
        <dbReference type="Proteomes" id="UP000662782"/>
    </source>
</evidence>
<evidence type="ECO:0000313" key="1">
    <source>
        <dbReference type="EMBL" id="QPB09262.1"/>
    </source>
</evidence>
<organism evidence="1 2">
    <name type="scientific">Klebsiella phage Miami</name>
    <dbReference type="NCBI Taxonomy" id="2767581"/>
    <lineage>
        <taxon>Viruses</taxon>
        <taxon>Duplodnaviria</taxon>
        <taxon>Heunggongvirae</taxon>
        <taxon>Uroviricota</taxon>
        <taxon>Caudoviricetes</taxon>
        <taxon>Chimalliviridae</taxon>
        <taxon>Miamivirus</taxon>
        <taxon>Miamivirus miami</taxon>
    </lineage>
</organism>
<sequence>MQPLISLKELAKLLGVSVKTLKIRISKGTVPQPFVSEGKNMRWMRSDVEHLFSKEEVV</sequence>
<keyword evidence="1" id="KW-0238">DNA-binding</keyword>
<protein>
    <submittedName>
        <fullName evidence="1">Putative DNA-binding protein</fullName>
    </submittedName>
</protein>
<reference evidence="1 2" key="1">
    <citation type="submission" date="2020-07" db="EMBL/GenBank/DDBJ databases">
        <title>Complete genome sequence of Klebsiella pneumoniae phage Miami.</title>
        <authorList>
            <person name="Mora D.A."/>
            <person name="Lessor L."/>
            <person name="Gill J."/>
            <person name="Liu M."/>
        </authorList>
    </citation>
    <scope>NUCLEOTIDE SEQUENCE [LARGE SCALE GENOMIC DNA]</scope>
</reference>
<keyword evidence="2" id="KW-1185">Reference proteome</keyword>
<dbReference type="EMBL" id="MT701590">
    <property type="protein sequence ID" value="QPB09262.1"/>
    <property type="molecule type" value="Genomic_DNA"/>
</dbReference>
<dbReference type="Proteomes" id="UP000662782">
    <property type="component" value="Segment"/>
</dbReference>
<accession>A0A873WJR1</accession>
<proteinExistence type="predicted"/>
<name>A0A873WJR1_9CAUD</name>